<evidence type="ECO:0000313" key="11">
    <source>
        <dbReference type="EMBL" id="TGA98020.1"/>
    </source>
</evidence>
<evidence type="ECO:0000256" key="8">
    <source>
        <dbReference type="RuleBase" id="RU003544"/>
    </source>
</evidence>
<proteinExistence type="inferred from homology"/>
<dbReference type="SUPFAM" id="SSF55931">
    <property type="entry name" value="Glutamine synthetase/guanido kinase"/>
    <property type="match status" value="1"/>
</dbReference>
<evidence type="ECO:0000256" key="9">
    <source>
        <dbReference type="RuleBase" id="RU004391"/>
    </source>
</evidence>
<dbReference type="GO" id="GO:0004357">
    <property type="term" value="F:glutamate-cysteine ligase activity"/>
    <property type="evidence" value="ECO:0007669"/>
    <property type="project" value="UniProtKB-EC"/>
</dbReference>
<name>A0A4Z0GN84_9BACL</name>
<evidence type="ECO:0000256" key="1">
    <source>
        <dbReference type="ARBA" id="ARBA00005006"/>
    </source>
</evidence>
<dbReference type="OrthoDB" id="9803907at2"/>
<accession>A0A4Z0GN84</accession>
<dbReference type="PANTHER" id="PTHR38761:SF1">
    <property type="entry name" value="GLUTAMATE--CYSTEINE LIGASE"/>
    <property type="match status" value="1"/>
</dbReference>
<dbReference type="UniPathway" id="UPA00142">
    <property type="reaction ID" value="UER00209"/>
</dbReference>
<dbReference type="Gene3D" id="3.30.590.20">
    <property type="match status" value="1"/>
</dbReference>
<evidence type="ECO:0000259" key="10">
    <source>
        <dbReference type="Pfam" id="PF04262"/>
    </source>
</evidence>
<evidence type="ECO:0000256" key="6">
    <source>
        <dbReference type="ARBA" id="ARBA00022840"/>
    </source>
</evidence>
<feature type="domain" description="Glutamate--cysteine ligase" evidence="10">
    <location>
        <begin position="13"/>
        <end position="190"/>
    </location>
</feature>
<dbReference type="InterPro" id="IPR006334">
    <property type="entry name" value="Glut_cys_ligase"/>
</dbReference>
<dbReference type="GO" id="GO:0006750">
    <property type="term" value="P:glutathione biosynthetic process"/>
    <property type="evidence" value="ECO:0007669"/>
    <property type="project" value="UniProtKB-UniPathway"/>
</dbReference>
<dbReference type="PANTHER" id="PTHR38761">
    <property type="entry name" value="GLUTAMATE--CYSTEINE LIGASE"/>
    <property type="match status" value="1"/>
</dbReference>
<evidence type="ECO:0000313" key="12">
    <source>
        <dbReference type="Proteomes" id="UP000298347"/>
    </source>
</evidence>
<dbReference type="Proteomes" id="UP000298347">
    <property type="component" value="Unassembled WGS sequence"/>
</dbReference>
<dbReference type="GO" id="GO:0005524">
    <property type="term" value="F:ATP binding"/>
    <property type="evidence" value="ECO:0007669"/>
    <property type="project" value="UniProtKB-KW"/>
</dbReference>
<keyword evidence="3 8" id="KW-0436">Ligase</keyword>
<dbReference type="EMBL" id="SRJD01000010">
    <property type="protein sequence ID" value="TGA98020.1"/>
    <property type="molecule type" value="Genomic_DNA"/>
</dbReference>
<gene>
    <name evidence="11" type="ORF">E4665_10180</name>
</gene>
<protein>
    <recommendedName>
        <fullName evidence="2 9">Glutamate--cysteine ligase</fullName>
        <ecNumber evidence="2 9">6.3.2.2</ecNumber>
    </recommendedName>
</protein>
<dbReference type="GO" id="GO:0046872">
    <property type="term" value="F:metal ion binding"/>
    <property type="evidence" value="ECO:0007669"/>
    <property type="project" value="TreeGrafter"/>
</dbReference>
<comment type="pathway">
    <text evidence="1 9">Sulfur metabolism; glutathione biosynthesis; glutathione from L-cysteine and L-glutamate: step 1/2.</text>
</comment>
<keyword evidence="5" id="KW-0547">Nucleotide-binding</keyword>
<comment type="similarity">
    <text evidence="8">Belongs to the glutamate--cysteine ligase type 1 family.</text>
</comment>
<dbReference type="AlphaFoldDB" id="A0A4Z0GN84"/>
<evidence type="ECO:0000256" key="5">
    <source>
        <dbReference type="ARBA" id="ARBA00022741"/>
    </source>
</evidence>
<dbReference type="InterPro" id="IPR014746">
    <property type="entry name" value="Gln_synth/guanido_kin_cat_dom"/>
</dbReference>
<evidence type="ECO:0000256" key="2">
    <source>
        <dbReference type="ARBA" id="ARBA00012220"/>
    </source>
</evidence>
<evidence type="ECO:0000256" key="7">
    <source>
        <dbReference type="ARBA" id="ARBA00048819"/>
    </source>
</evidence>
<dbReference type="EC" id="6.3.2.2" evidence="2 9"/>
<keyword evidence="4 8" id="KW-0317">Glutathione biosynthesis</keyword>
<keyword evidence="12" id="KW-1185">Reference proteome</keyword>
<evidence type="ECO:0000256" key="3">
    <source>
        <dbReference type="ARBA" id="ARBA00022598"/>
    </source>
</evidence>
<sequence length="404" mass="45924">MSEEKCCLAPITTHGRFGLERENLRVNTDGSLALTPHPTVFGDKLTNPEITTDFSESQIELVTPVALSIPQMLIHEERLTRSVFKGISPELLWPLSTPPTGLPAEEQIPIADFGPAGQDKNDYRAYLSNKYGRLKQLYCGIHFNFSFPREEMGLSLNHAADRNHFYLNLAANTMRGRFFLVHLLAASPETVEGVSYRSIRLSSRGYKNTRPVYPDYSTLRAYIASIRSAVEHGQIESPRELYQLIRIKGPGFEDLSSEPDASRIELRIPDLNPFFRTGINPDDLYLMHLYVMWAARQESSPFDVTAQKEADSLSDQAALMTVSETLAGAMNRMFDRLHAFVLRNRLPESYSKALDHAQDRWLNPHLRYAERITTHQSTEKNGAGMFWANQMKDFYLRTAGNRCM</sequence>
<comment type="catalytic activity">
    <reaction evidence="7 9">
        <text>L-cysteine + L-glutamate + ATP = gamma-L-glutamyl-L-cysteine + ADP + phosphate + H(+)</text>
        <dbReference type="Rhea" id="RHEA:13285"/>
        <dbReference type="ChEBI" id="CHEBI:15378"/>
        <dbReference type="ChEBI" id="CHEBI:29985"/>
        <dbReference type="ChEBI" id="CHEBI:30616"/>
        <dbReference type="ChEBI" id="CHEBI:35235"/>
        <dbReference type="ChEBI" id="CHEBI:43474"/>
        <dbReference type="ChEBI" id="CHEBI:58173"/>
        <dbReference type="ChEBI" id="CHEBI:456216"/>
        <dbReference type="EC" id="6.3.2.2"/>
    </reaction>
</comment>
<organism evidence="11 12">
    <name type="scientific">Sporolactobacillus shoreae</name>
    <dbReference type="NCBI Taxonomy" id="1465501"/>
    <lineage>
        <taxon>Bacteria</taxon>
        <taxon>Bacillati</taxon>
        <taxon>Bacillota</taxon>
        <taxon>Bacilli</taxon>
        <taxon>Bacillales</taxon>
        <taxon>Sporolactobacillaceae</taxon>
        <taxon>Sporolactobacillus</taxon>
    </lineage>
</organism>
<keyword evidence="6" id="KW-0067">ATP-binding</keyword>
<reference evidence="11 12" key="1">
    <citation type="journal article" date="2015" name="Int. J. Syst. Evol. Microbiol.">
        <title>Sporolactobacillus shoreae sp. nov. and Sporolactobacillus spathodeae sp. nov., two spore-forming lactic acid bacteria isolated from tree barks in Thailand.</title>
        <authorList>
            <person name="Thamacharoensuk T."/>
            <person name="Kitahara M."/>
            <person name="Ohkuma M."/>
            <person name="Thongchul N."/>
            <person name="Tanasupawat S."/>
        </authorList>
    </citation>
    <scope>NUCLEOTIDE SEQUENCE [LARGE SCALE GENOMIC DNA]</scope>
    <source>
        <strain evidence="11 12">BK92</strain>
    </source>
</reference>
<dbReference type="RefSeq" id="WP_135348683.1">
    <property type="nucleotide sequence ID" value="NZ_SRJD01000010.1"/>
</dbReference>
<dbReference type="GO" id="GO:0005829">
    <property type="term" value="C:cytosol"/>
    <property type="evidence" value="ECO:0007669"/>
    <property type="project" value="TreeGrafter"/>
</dbReference>
<evidence type="ECO:0000256" key="4">
    <source>
        <dbReference type="ARBA" id="ARBA00022684"/>
    </source>
</evidence>
<dbReference type="InterPro" id="IPR007370">
    <property type="entry name" value="Glu_cys_ligase"/>
</dbReference>
<comment type="caution">
    <text evidence="11">The sequence shown here is derived from an EMBL/GenBank/DDBJ whole genome shotgun (WGS) entry which is preliminary data.</text>
</comment>
<dbReference type="Pfam" id="PF04262">
    <property type="entry name" value="Glu_cys_ligase"/>
    <property type="match status" value="1"/>
</dbReference>